<sequence>MTQMDQFTLNLLTACMLQQQQTLKKMEESAHSITKRLASIEEMLEWIEHRQRIAAQPANQLRSRNEKQITRASNRQKSAARKRRPANA</sequence>
<evidence type="ECO:0000313" key="2">
    <source>
        <dbReference type="EMBL" id="SDC76197.1"/>
    </source>
</evidence>
<feature type="region of interest" description="Disordered" evidence="1">
    <location>
        <begin position="56"/>
        <end position="88"/>
    </location>
</feature>
<dbReference type="EMBL" id="FMZC01000003">
    <property type="protein sequence ID" value="SDC76197.1"/>
    <property type="molecule type" value="Genomic_DNA"/>
</dbReference>
<name>A0A1G6P9U7_9BURK</name>
<keyword evidence="3" id="KW-1185">Reference proteome</keyword>
<dbReference type="RefSeq" id="WP_139160333.1">
    <property type="nucleotide sequence ID" value="NZ_FMZC01000003.1"/>
</dbReference>
<gene>
    <name evidence="2" type="ORF">SAMN05192589_103167</name>
</gene>
<feature type="compositionally biased region" description="Basic residues" evidence="1">
    <location>
        <begin position="78"/>
        <end position="88"/>
    </location>
</feature>
<evidence type="ECO:0000256" key="1">
    <source>
        <dbReference type="SAM" id="MobiDB-lite"/>
    </source>
</evidence>
<protein>
    <submittedName>
        <fullName evidence="2">Uncharacterized protein</fullName>
    </submittedName>
</protein>
<evidence type="ECO:0000313" key="3">
    <source>
        <dbReference type="Proteomes" id="UP000198781"/>
    </source>
</evidence>
<organism evidence="2 3">
    <name type="scientific">Paracidovorax valerianellae</name>
    <dbReference type="NCBI Taxonomy" id="187868"/>
    <lineage>
        <taxon>Bacteria</taxon>
        <taxon>Pseudomonadati</taxon>
        <taxon>Pseudomonadota</taxon>
        <taxon>Betaproteobacteria</taxon>
        <taxon>Burkholderiales</taxon>
        <taxon>Comamonadaceae</taxon>
        <taxon>Paracidovorax</taxon>
    </lineage>
</organism>
<accession>A0A1G6P9U7</accession>
<dbReference type="STRING" id="187868.SAMN05192589_103167"/>
<proteinExistence type="predicted"/>
<dbReference type="AlphaFoldDB" id="A0A1G6P9U7"/>
<reference evidence="2 3" key="1">
    <citation type="submission" date="2016-10" db="EMBL/GenBank/DDBJ databases">
        <authorList>
            <person name="de Groot N.N."/>
        </authorList>
    </citation>
    <scope>NUCLEOTIDE SEQUENCE [LARGE SCALE GENOMIC DNA]</scope>
    <source>
        <strain evidence="2 3">DSM 16619</strain>
    </source>
</reference>
<dbReference type="Proteomes" id="UP000198781">
    <property type="component" value="Unassembled WGS sequence"/>
</dbReference>